<name>E0U5F4_GLOV7</name>
<protein>
    <submittedName>
        <fullName evidence="2">Uncharacterized protein</fullName>
    </submittedName>
</protein>
<dbReference type="AlphaFoldDB" id="E0U5F4"/>
<feature type="transmembrane region" description="Helical" evidence="1">
    <location>
        <begin position="6"/>
        <end position="28"/>
    </location>
</feature>
<evidence type="ECO:0000313" key="3">
    <source>
        <dbReference type="Proteomes" id="UP000008206"/>
    </source>
</evidence>
<dbReference type="KEGG" id="cyj:Cyan7822_1552"/>
<dbReference type="EMBL" id="CP002198">
    <property type="protein sequence ID" value="ADN13544.1"/>
    <property type="molecule type" value="Genomic_DNA"/>
</dbReference>
<dbReference type="Proteomes" id="UP000008206">
    <property type="component" value="Chromosome"/>
</dbReference>
<evidence type="ECO:0000313" key="2">
    <source>
        <dbReference type="EMBL" id="ADN13544.1"/>
    </source>
</evidence>
<gene>
    <name evidence="2" type="ordered locus">Cyan7822_1552</name>
</gene>
<reference evidence="3" key="1">
    <citation type="journal article" date="2011" name="MBio">
        <title>Novel metabolic attributes of the genus Cyanothece, comprising a group of unicellular nitrogen-fixing Cyanobacteria.</title>
        <authorList>
            <person name="Bandyopadhyay A."/>
            <person name="Elvitigala T."/>
            <person name="Welsh E."/>
            <person name="Stockel J."/>
            <person name="Liberton M."/>
            <person name="Min H."/>
            <person name="Sherman L.A."/>
            <person name="Pakrasi H.B."/>
        </authorList>
    </citation>
    <scope>NUCLEOTIDE SEQUENCE [LARGE SCALE GENOMIC DNA]</scope>
    <source>
        <strain evidence="3">PCC 7822</strain>
    </source>
</reference>
<organism evidence="2 3">
    <name type="scientific">Gloeothece verrucosa (strain PCC 7822)</name>
    <name type="common">Cyanothece sp. (strain PCC 7822)</name>
    <dbReference type="NCBI Taxonomy" id="497965"/>
    <lineage>
        <taxon>Bacteria</taxon>
        <taxon>Bacillati</taxon>
        <taxon>Cyanobacteriota</taxon>
        <taxon>Cyanophyceae</taxon>
        <taxon>Oscillatoriophycideae</taxon>
        <taxon>Chroococcales</taxon>
        <taxon>Aphanothecaceae</taxon>
        <taxon>Gloeothece</taxon>
        <taxon>Gloeothece verrucosa</taxon>
    </lineage>
</organism>
<sequence length="30" mass="3364">MVSDGLLEWLTVFGYIAFAGFIAWRVCIGK</sequence>
<accession>E0U5F4</accession>
<evidence type="ECO:0000256" key="1">
    <source>
        <dbReference type="SAM" id="Phobius"/>
    </source>
</evidence>
<keyword evidence="3" id="KW-1185">Reference proteome</keyword>
<keyword evidence="1" id="KW-0472">Membrane</keyword>
<dbReference type="HOGENOM" id="CLU_221364_0_0_3"/>
<keyword evidence="1" id="KW-1133">Transmembrane helix</keyword>
<keyword evidence="1" id="KW-0812">Transmembrane</keyword>
<proteinExistence type="predicted"/>